<evidence type="ECO:0000256" key="6">
    <source>
        <dbReference type="RuleBase" id="RU361216"/>
    </source>
</evidence>
<evidence type="ECO:0000313" key="7">
    <source>
        <dbReference type="EMBL" id="GAQ87191.1"/>
    </source>
</evidence>
<keyword evidence="2 6" id="KW-0813">Transport</keyword>
<feature type="transmembrane region" description="Helical" evidence="6">
    <location>
        <begin position="100"/>
        <end position="119"/>
    </location>
</feature>
<dbReference type="GO" id="GO:0015175">
    <property type="term" value="F:neutral L-amino acid transmembrane transporter activity"/>
    <property type="evidence" value="ECO:0000318"/>
    <property type="project" value="GO_Central"/>
</dbReference>
<dbReference type="Gene3D" id="1.10.3860.10">
    <property type="entry name" value="Sodium:dicarboxylate symporter"/>
    <property type="match status" value="1"/>
</dbReference>
<keyword evidence="8" id="KW-1185">Reference proteome</keyword>
<evidence type="ECO:0000256" key="2">
    <source>
        <dbReference type="ARBA" id="ARBA00022448"/>
    </source>
</evidence>
<organism evidence="7 8">
    <name type="scientific">Klebsormidium nitens</name>
    <name type="common">Green alga</name>
    <name type="synonym">Ulothrix nitens</name>
    <dbReference type="NCBI Taxonomy" id="105231"/>
    <lineage>
        <taxon>Eukaryota</taxon>
        <taxon>Viridiplantae</taxon>
        <taxon>Streptophyta</taxon>
        <taxon>Klebsormidiophyceae</taxon>
        <taxon>Klebsormidiales</taxon>
        <taxon>Klebsormidiaceae</taxon>
        <taxon>Klebsormidium</taxon>
    </lineage>
</organism>
<dbReference type="OMA" id="ICSFVVP"/>
<keyword evidence="4 6" id="KW-1133">Transmembrane helix</keyword>
<dbReference type="GO" id="GO:0015501">
    <property type="term" value="F:glutamate:sodium symporter activity"/>
    <property type="evidence" value="ECO:0000318"/>
    <property type="project" value="GO_Central"/>
</dbReference>
<feature type="transmembrane region" description="Helical" evidence="6">
    <location>
        <begin position="212"/>
        <end position="229"/>
    </location>
</feature>
<evidence type="ECO:0000256" key="4">
    <source>
        <dbReference type="ARBA" id="ARBA00022989"/>
    </source>
</evidence>
<keyword evidence="5 6" id="KW-0472">Membrane</keyword>
<dbReference type="STRING" id="105231.A0A1Y1IDL5"/>
<dbReference type="SUPFAM" id="SSF118215">
    <property type="entry name" value="Proton glutamate symport protein"/>
    <property type="match status" value="1"/>
</dbReference>
<dbReference type="EMBL" id="DF237286">
    <property type="protein sequence ID" value="GAQ87191.1"/>
    <property type="molecule type" value="Genomic_DNA"/>
</dbReference>
<reference evidence="7 8" key="1">
    <citation type="journal article" date="2014" name="Nat. Commun.">
        <title>Klebsormidium flaccidum genome reveals primary factors for plant terrestrial adaptation.</title>
        <authorList>
            <person name="Hori K."/>
            <person name="Maruyama F."/>
            <person name="Fujisawa T."/>
            <person name="Togashi T."/>
            <person name="Yamamoto N."/>
            <person name="Seo M."/>
            <person name="Sato S."/>
            <person name="Yamada T."/>
            <person name="Mori H."/>
            <person name="Tajima N."/>
            <person name="Moriyama T."/>
            <person name="Ikeuchi M."/>
            <person name="Watanabe M."/>
            <person name="Wada H."/>
            <person name="Kobayashi K."/>
            <person name="Saito M."/>
            <person name="Masuda T."/>
            <person name="Sasaki-Sekimoto Y."/>
            <person name="Mashiguchi K."/>
            <person name="Awai K."/>
            <person name="Shimojima M."/>
            <person name="Masuda S."/>
            <person name="Iwai M."/>
            <person name="Nobusawa T."/>
            <person name="Narise T."/>
            <person name="Kondo S."/>
            <person name="Saito H."/>
            <person name="Sato R."/>
            <person name="Murakawa M."/>
            <person name="Ihara Y."/>
            <person name="Oshima-Yamada Y."/>
            <person name="Ohtaka K."/>
            <person name="Satoh M."/>
            <person name="Sonobe K."/>
            <person name="Ishii M."/>
            <person name="Ohtani R."/>
            <person name="Kanamori-Sato M."/>
            <person name="Honoki R."/>
            <person name="Miyazaki D."/>
            <person name="Mochizuki H."/>
            <person name="Umetsu J."/>
            <person name="Higashi K."/>
            <person name="Shibata D."/>
            <person name="Kamiya Y."/>
            <person name="Sato N."/>
            <person name="Nakamura Y."/>
            <person name="Tabata S."/>
            <person name="Ida S."/>
            <person name="Kurokawa K."/>
            <person name="Ohta H."/>
        </authorList>
    </citation>
    <scope>NUCLEOTIDE SEQUENCE [LARGE SCALE GENOMIC DNA]</scope>
    <source>
        <strain evidence="7 8">NIES-2285</strain>
    </source>
</reference>
<feature type="transmembrane region" description="Helical" evidence="6">
    <location>
        <begin position="283"/>
        <end position="309"/>
    </location>
</feature>
<feature type="transmembrane region" description="Helical" evidence="6">
    <location>
        <begin position="131"/>
        <end position="152"/>
    </location>
</feature>
<evidence type="ECO:0000313" key="8">
    <source>
        <dbReference type="Proteomes" id="UP000054558"/>
    </source>
</evidence>
<dbReference type="PRINTS" id="PR00173">
    <property type="entry name" value="EDTRNSPORT"/>
</dbReference>
<sequence length="497" mass="52649">MAPLGPEKHDFPVFDTTNAKNAVERLDLTGKRRRYGPRTKKWMAFKKKLGRKENLIFFTIAGVSGGIAIGAGLYTSKPSPRAIELIGYPGELFLNGLSELVLPLVALALMCGVMSLRHTTSGAANIATWSMMYYFTSMFLAVSLGIGLVYAIQPGANEPFGNGDLTQCGKARNSTVTNSVGNSAGDAVASLLGLGRSMVPSNIVVAAYQNNYLGVMVFSIFFGAILITLGPMAEPLIKVIELANDTIMGMITLIIWLTPIGVGSLVAGFILKACNITAVLKALAKYVATVLSGFGIHMFVLLPLTCIGFSGINPIRVFKAFSPALFLGFGTASSAATMPVTMQNAEDFGAESSIVKFVVPLGTNFNRDGAALYEATSALFIAQAHGVKLSVGNVIVLAITATLAAIGSASIPNSAIVTLITVLRAVGLSEYVGDISVLIAVDWFLGMVRTVVNIFGDACAAVIVDNWSRRHEAWKIKNADKLYETDSDVEDGPPNDK</sequence>
<evidence type="ECO:0000256" key="3">
    <source>
        <dbReference type="ARBA" id="ARBA00022692"/>
    </source>
</evidence>
<evidence type="ECO:0000256" key="5">
    <source>
        <dbReference type="ARBA" id="ARBA00023136"/>
    </source>
</evidence>
<comment type="subcellular location">
    <subcellularLocation>
        <location evidence="1 6">Membrane</location>
        <topology evidence="1 6">Multi-pass membrane protein</topology>
    </subcellularLocation>
</comment>
<comment type="similarity">
    <text evidence="6">Belongs to the dicarboxylate/amino acid:cation symporter (DAACS) (TC 2.A.23) family.</text>
</comment>
<gene>
    <name evidence="7" type="ORF">KFL_003370060</name>
</gene>
<dbReference type="GO" id="GO:0005886">
    <property type="term" value="C:plasma membrane"/>
    <property type="evidence" value="ECO:0000318"/>
    <property type="project" value="GO_Central"/>
</dbReference>
<dbReference type="GO" id="GO:0005313">
    <property type="term" value="F:L-glutamate transmembrane transporter activity"/>
    <property type="evidence" value="ECO:0000318"/>
    <property type="project" value="GO_Central"/>
</dbReference>
<keyword evidence="3 6" id="KW-0812">Transmembrane</keyword>
<feature type="transmembrane region" description="Helical" evidence="6">
    <location>
        <begin position="250"/>
        <end position="271"/>
    </location>
</feature>
<protein>
    <recommendedName>
        <fullName evidence="6">Amino acid transporter</fullName>
    </recommendedName>
</protein>
<dbReference type="PANTHER" id="PTHR11958:SF63">
    <property type="entry name" value="AMINO ACID TRANSPORTER"/>
    <property type="match status" value="1"/>
</dbReference>
<dbReference type="AlphaFoldDB" id="A0A1Y1IDL5"/>
<dbReference type="InterPro" id="IPR050746">
    <property type="entry name" value="DAACS"/>
</dbReference>
<name>A0A1Y1IDL5_KLENI</name>
<feature type="transmembrane region" description="Helical" evidence="6">
    <location>
        <begin position="55"/>
        <end position="74"/>
    </location>
</feature>
<keyword evidence="6" id="KW-0769">Symport</keyword>
<proteinExistence type="inferred from homology"/>
<evidence type="ECO:0000256" key="1">
    <source>
        <dbReference type="ARBA" id="ARBA00004141"/>
    </source>
</evidence>
<dbReference type="InterPro" id="IPR036458">
    <property type="entry name" value="Na:dicarbo_symporter_sf"/>
</dbReference>
<dbReference type="OrthoDB" id="5877963at2759"/>
<dbReference type="PANTHER" id="PTHR11958">
    <property type="entry name" value="SODIUM/DICARBOXYLATE SYMPORTER-RELATED"/>
    <property type="match status" value="1"/>
</dbReference>
<dbReference type="Pfam" id="PF00375">
    <property type="entry name" value="SDF"/>
    <property type="match status" value="1"/>
</dbReference>
<dbReference type="Proteomes" id="UP000054558">
    <property type="component" value="Unassembled WGS sequence"/>
</dbReference>
<dbReference type="InterPro" id="IPR001991">
    <property type="entry name" value="Na-dicarboxylate_symporter"/>
</dbReference>
<accession>A0A1Y1IDL5</accession>